<sequence>MNKSPRTDLHVFDFNEEEEERQQHNEIAKFRSPILNPPLLSNHGPRHAHMHRPIDIAISAGAYKYGCFPFLGGEYTLCDDAIDIEFEVFSSHLTTLHIFTDTHVDKVNAENDVDITCVDVDALGDKFNPEKSGLDLPLDTLGYKFDRKDSNSELEHAKKSNFTSHENHCNFKVDIYNHDEPEAKDTSGEESPQTSQMDPSRSPSSNESVDVNSEADECMNESVPSSPASDIVENVSSNGCELNGRYGYNMDDANMEVVLHPDYVIYQDNYYMGPKLTFSHYCIKINVSTTCIKQGAIELEWPVDDLVDIKCKSFQSSATIVLKLRVISCKATESNQANNTTSGIEELEIAVVDSNWSLRHKQITSLNMKYSDIWKIVLHCSMDIEGNENYSEDPRSYFPNFVQPFDEVIYPKGDPDAVSLSKRDVDLLRPDTFVNDTIIDFYIQYLKSQIQDEEKSRYHFFNSFFFRKLADMDKNPASASDGKAAFLRVRKWTRKVKLFEKDYIFIPVNFNLHWSLIVICHPGEVVNFNDKERDKSLKVPCILHMDSIKGSHNGLKNLVQSYLWEEWKERHAATLEEDLESRFLNMRFLSLALPQQENSYDCGLFLLHYLELFLSEAPSNFNPFKLTKFSNFLNVDWFLPAEAYLKRTLIQRLIFELVENRGSHEISSSDCSDDDNIYIENNENRSVQHPEINRESANSHAGQGIEITLLPASSSLDPQSLNNSGLVLKDLFEPGTSAGTLVGQCQSFGQRSSDYRFNGSIFSMEEDADLGEQYMYLPSDPNFQQAAAVTPQACSLPYLPRDYGDDTCHRSVTSLHTEHNMAESSLDGSSGGSDDSEDDIGIVENCPIGNEADLGQINRHPPMKNPEYLTDVPVSGDNNLPIASLTGIVQDLNTNCHGNQMGDLKVTCDDGQMIDEKVTCNNGQMNNDMVTCDNHTVGDNVTCENVKMVDDFVACEDGPMVNHKFTSEDGDVVDDKVTCDDQMVEDKVTGEDGQMADDKVASEDGHAVDYKATCGDGQMADDKVTCGDQTGDDKVIYDNGKIVDDKATCDNDGQMIDGTALDICEEQAAKRRRLMPQQCRSEEVATDSDL</sequence>
<evidence type="ECO:0000256" key="6">
    <source>
        <dbReference type="ARBA" id="ARBA00057729"/>
    </source>
</evidence>
<dbReference type="Pfam" id="PF02902">
    <property type="entry name" value="Peptidase_C48"/>
    <property type="match status" value="1"/>
</dbReference>
<feature type="domain" description="Ubiquitin-like protease family profile" evidence="8">
    <location>
        <begin position="418"/>
        <end position="613"/>
    </location>
</feature>
<protein>
    <recommendedName>
        <fullName evidence="8">Ubiquitin-like protease family profile domain-containing protein</fullName>
    </recommendedName>
</protein>
<dbReference type="InterPro" id="IPR038765">
    <property type="entry name" value="Papain-like_cys_pep_sf"/>
</dbReference>
<evidence type="ECO:0000256" key="5">
    <source>
        <dbReference type="ARBA" id="ARBA00022807"/>
    </source>
</evidence>
<dbReference type="SUPFAM" id="SSF54001">
    <property type="entry name" value="Cysteine proteinases"/>
    <property type="match status" value="1"/>
</dbReference>
<keyword evidence="5" id="KW-0788">Thiol protease</keyword>
<keyword evidence="10" id="KW-1185">Reference proteome</keyword>
<dbReference type="AlphaFoldDB" id="A0A445C957"/>
<comment type="function">
    <text evidence="6">Protease that catalyzes two essential functions in the SUMO pathway: processing of full-length SUMOs to their mature forms and deconjugation of SUMO from targeted proteins.</text>
</comment>
<accession>A0A445C957</accession>
<dbReference type="Gene3D" id="3.30.310.130">
    <property type="entry name" value="Ubiquitin-related"/>
    <property type="match status" value="1"/>
</dbReference>
<evidence type="ECO:0000256" key="4">
    <source>
        <dbReference type="ARBA" id="ARBA00022801"/>
    </source>
</evidence>
<dbReference type="PROSITE" id="PS50600">
    <property type="entry name" value="ULP_PROTEASE"/>
    <property type="match status" value="1"/>
</dbReference>
<keyword evidence="4" id="KW-0378">Hydrolase</keyword>
<name>A0A445C957_ARAHY</name>
<dbReference type="Proteomes" id="UP000289738">
    <property type="component" value="Chromosome A07"/>
</dbReference>
<feature type="region of interest" description="Disordered" evidence="7">
    <location>
        <begin position="180"/>
        <end position="234"/>
    </location>
</feature>
<feature type="compositionally biased region" description="Polar residues" evidence="7">
    <location>
        <begin position="222"/>
        <end position="234"/>
    </location>
</feature>
<dbReference type="Gene3D" id="3.90.930.1">
    <property type="match status" value="1"/>
</dbReference>
<feature type="compositionally biased region" description="Polar residues" evidence="7">
    <location>
        <begin position="189"/>
        <end position="211"/>
    </location>
</feature>
<evidence type="ECO:0000256" key="3">
    <source>
        <dbReference type="ARBA" id="ARBA00022786"/>
    </source>
</evidence>
<dbReference type="GO" id="GO:0006508">
    <property type="term" value="P:proteolysis"/>
    <property type="evidence" value="ECO:0007669"/>
    <property type="project" value="UniProtKB-KW"/>
</dbReference>
<evidence type="ECO:0000256" key="7">
    <source>
        <dbReference type="SAM" id="MobiDB-lite"/>
    </source>
</evidence>
<dbReference type="FunFam" id="3.30.310.130:FF:000006">
    <property type="entry name" value="Probable ubiquitin-like-specific protease 2B"/>
    <property type="match status" value="1"/>
</dbReference>
<dbReference type="PANTHER" id="PTHR47764">
    <property type="entry name" value="UBIQUITIN-LIKE-SPECIFIC PROTEASE 2B-RELATED"/>
    <property type="match status" value="1"/>
</dbReference>
<feature type="region of interest" description="Disordered" evidence="7">
    <location>
        <begin position="819"/>
        <end position="840"/>
    </location>
</feature>
<evidence type="ECO:0000259" key="8">
    <source>
        <dbReference type="PROSITE" id="PS50600"/>
    </source>
</evidence>
<proteinExistence type="inferred from homology"/>
<evidence type="ECO:0000313" key="10">
    <source>
        <dbReference type="Proteomes" id="UP000289738"/>
    </source>
</evidence>
<comment type="similarity">
    <text evidence="1">Belongs to the peptidase C48 family.</text>
</comment>
<dbReference type="InterPro" id="IPR057375">
    <property type="entry name" value="ULP2A/B_PH"/>
</dbReference>
<dbReference type="GO" id="GO:0008234">
    <property type="term" value="F:cysteine-type peptidase activity"/>
    <property type="evidence" value="ECO:0007669"/>
    <property type="project" value="UniProtKB-KW"/>
</dbReference>
<evidence type="ECO:0000256" key="2">
    <source>
        <dbReference type="ARBA" id="ARBA00022670"/>
    </source>
</evidence>
<dbReference type="PANTHER" id="PTHR47764:SF2">
    <property type="entry name" value="UBIQUITIN-LIKE PROTEASE FAMILY PROFILE DOMAIN-CONTAINING PROTEIN"/>
    <property type="match status" value="1"/>
</dbReference>
<keyword evidence="2" id="KW-0645">Protease</keyword>
<dbReference type="Gene3D" id="1.10.418.20">
    <property type="match status" value="1"/>
</dbReference>
<dbReference type="STRING" id="3818.A0A445C957"/>
<comment type="caution">
    <text evidence="9">The sequence shown here is derived from an EMBL/GenBank/DDBJ whole genome shotgun (WGS) entry which is preliminary data.</text>
</comment>
<reference evidence="9 10" key="1">
    <citation type="submission" date="2019-01" db="EMBL/GenBank/DDBJ databases">
        <title>Sequencing of cultivated peanut Arachis hypogaea provides insights into genome evolution and oil improvement.</title>
        <authorList>
            <person name="Chen X."/>
        </authorList>
    </citation>
    <scope>NUCLEOTIDE SEQUENCE [LARGE SCALE GENOMIC DNA]</scope>
    <source>
        <strain evidence="10">cv. Fuhuasheng</strain>
        <tissue evidence="9">Leaves</tissue>
    </source>
</reference>
<evidence type="ECO:0000256" key="1">
    <source>
        <dbReference type="ARBA" id="ARBA00005234"/>
    </source>
</evidence>
<dbReference type="EMBL" id="SDMP01000007">
    <property type="protein sequence ID" value="RYR47474.1"/>
    <property type="molecule type" value="Genomic_DNA"/>
</dbReference>
<dbReference type="InterPro" id="IPR003653">
    <property type="entry name" value="Peptidase_C48_C"/>
</dbReference>
<gene>
    <name evidence="9" type="ORF">Ahy_A07g033395</name>
</gene>
<organism evidence="9 10">
    <name type="scientific">Arachis hypogaea</name>
    <name type="common">Peanut</name>
    <dbReference type="NCBI Taxonomy" id="3818"/>
    <lineage>
        <taxon>Eukaryota</taxon>
        <taxon>Viridiplantae</taxon>
        <taxon>Streptophyta</taxon>
        <taxon>Embryophyta</taxon>
        <taxon>Tracheophyta</taxon>
        <taxon>Spermatophyta</taxon>
        <taxon>Magnoliopsida</taxon>
        <taxon>eudicotyledons</taxon>
        <taxon>Gunneridae</taxon>
        <taxon>Pentapetalae</taxon>
        <taxon>rosids</taxon>
        <taxon>fabids</taxon>
        <taxon>Fabales</taxon>
        <taxon>Fabaceae</taxon>
        <taxon>Papilionoideae</taxon>
        <taxon>50 kb inversion clade</taxon>
        <taxon>dalbergioids sensu lato</taxon>
        <taxon>Dalbergieae</taxon>
        <taxon>Pterocarpus clade</taxon>
        <taxon>Arachis</taxon>
    </lineage>
</organism>
<dbReference type="Pfam" id="PF25352">
    <property type="entry name" value="PH_ULP"/>
    <property type="match status" value="1"/>
</dbReference>
<keyword evidence="3" id="KW-0833">Ubl conjugation pathway</keyword>
<evidence type="ECO:0000313" key="9">
    <source>
        <dbReference type="EMBL" id="RYR47474.1"/>
    </source>
</evidence>